<gene>
    <name evidence="2" type="ORF">PAMC26577_10640</name>
</gene>
<keyword evidence="1" id="KW-0812">Transmembrane</keyword>
<dbReference type="Proteomes" id="UP000195221">
    <property type="component" value="Unassembled WGS sequence"/>
</dbReference>
<keyword evidence="1" id="KW-0472">Membrane</keyword>
<dbReference type="EMBL" id="NBTZ01000036">
    <property type="protein sequence ID" value="OTP76518.1"/>
    <property type="molecule type" value="Genomic_DNA"/>
</dbReference>
<evidence type="ECO:0000313" key="3">
    <source>
        <dbReference type="Proteomes" id="UP000195221"/>
    </source>
</evidence>
<keyword evidence="1" id="KW-1133">Transmembrane helix</keyword>
<accession>A0A242MYK7</accession>
<evidence type="ECO:0000256" key="1">
    <source>
        <dbReference type="SAM" id="Phobius"/>
    </source>
</evidence>
<dbReference type="AlphaFoldDB" id="A0A242MYK7"/>
<organism evidence="2 3">
    <name type="scientific">Caballeronia sordidicola</name>
    <name type="common">Burkholderia sordidicola</name>
    <dbReference type="NCBI Taxonomy" id="196367"/>
    <lineage>
        <taxon>Bacteria</taxon>
        <taxon>Pseudomonadati</taxon>
        <taxon>Pseudomonadota</taxon>
        <taxon>Betaproteobacteria</taxon>
        <taxon>Burkholderiales</taxon>
        <taxon>Burkholderiaceae</taxon>
        <taxon>Caballeronia</taxon>
    </lineage>
</organism>
<protein>
    <submittedName>
        <fullName evidence="2">Uncharacterized protein</fullName>
    </submittedName>
</protein>
<comment type="caution">
    <text evidence="2">The sequence shown here is derived from an EMBL/GenBank/DDBJ whole genome shotgun (WGS) entry which is preliminary data.</text>
</comment>
<reference evidence="2 3" key="1">
    <citation type="submission" date="2017-03" db="EMBL/GenBank/DDBJ databases">
        <title>Genome analysis of strain PAMC 26577.</title>
        <authorList>
            <person name="Oh H.-M."/>
            <person name="Yang J.-A."/>
        </authorList>
    </citation>
    <scope>NUCLEOTIDE SEQUENCE [LARGE SCALE GENOMIC DNA]</scope>
    <source>
        <strain evidence="2 3">PAMC 26577</strain>
    </source>
</reference>
<evidence type="ECO:0000313" key="2">
    <source>
        <dbReference type="EMBL" id="OTP76518.1"/>
    </source>
</evidence>
<name>A0A242MYK7_CABSO</name>
<sequence length="38" mass="4120">MQSLQYLANAGGRVLRGVFFIAIVLVMLCDSTNSTSSR</sequence>
<proteinExistence type="predicted"/>
<feature type="transmembrane region" description="Helical" evidence="1">
    <location>
        <begin position="6"/>
        <end position="29"/>
    </location>
</feature>